<dbReference type="SUPFAM" id="SSF51735">
    <property type="entry name" value="NAD(P)-binding Rossmann-fold domains"/>
    <property type="match status" value="1"/>
</dbReference>
<dbReference type="AlphaFoldDB" id="A0A382NX49"/>
<dbReference type="Pfam" id="PF08240">
    <property type="entry name" value="ADH_N"/>
    <property type="match status" value="1"/>
</dbReference>
<keyword evidence="2" id="KW-0862">Zinc</keyword>
<protein>
    <submittedName>
        <fullName evidence="6">Uncharacterized protein</fullName>
    </submittedName>
</protein>
<dbReference type="SUPFAM" id="SSF50129">
    <property type="entry name" value="GroES-like"/>
    <property type="match status" value="1"/>
</dbReference>
<gene>
    <name evidence="6" type="ORF">METZ01_LOCUS316995</name>
</gene>
<organism evidence="6">
    <name type="scientific">marine metagenome</name>
    <dbReference type="NCBI Taxonomy" id="408172"/>
    <lineage>
        <taxon>unclassified sequences</taxon>
        <taxon>metagenomes</taxon>
        <taxon>ecological metagenomes</taxon>
    </lineage>
</organism>
<name>A0A382NX49_9ZZZZ</name>
<sequence>MKAYQVVEQGKPLQENELETPSPSGKEVLLKTVACGVCHSDVHIHDGYFDLGGGMQLPMPLTEPLTMGHEIFGEVVSFGDEVSEIKEGEKYVAYPWIGCGNCDLCNNDKEHFCAANKNLGINVAGGFGDHVLVPDAKYLFNAGDTPDYLSGSYACRGLTAFSALKKAEPFPHNNSLVIISAGGLGLLALKIAKAAYNINPIVVDINDEKLEVAKKTGASEIINSTQEGAAEKLLELT</sequence>
<dbReference type="GO" id="GO:0008270">
    <property type="term" value="F:zinc ion binding"/>
    <property type="evidence" value="ECO:0007669"/>
    <property type="project" value="InterPro"/>
</dbReference>
<proteinExistence type="predicted"/>
<dbReference type="EMBL" id="UINC01102480">
    <property type="protein sequence ID" value="SVC64141.1"/>
    <property type="molecule type" value="Genomic_DNA"/>
</dbReference>
<feature type="domain" description="Alcohol dehydrogenase-like C-terminal" evidence="4">
    <location>
        <begin position="183"/>
        <end position="237"/>
    </location>
</feature>
<dbReference type="InterPro" id="IPR050129">
    <property type="entry name" value="Zn_alcohol_dh"/>
</dbReference>
<evidence type="ECO:0000256" key="1">
    <source>
        <dbReference type="ARBA" id="ARBA00022723"/>
    </source>
</evidence>
<dbReference type="Pfam" id="PF00107">
    <property type="entry name" value="ADH_zinc_N"/>
    <property type="match status" value="1"/>
</dbReference>
<dbReference type="InterPro" id="IPR011032">
    <property type="entry name" value="GroES-like_sf"/>
</dbReference>
<dbReference type="InterPro" id="IPR013154">
    <property type="entry name" value="ADH-like_N"/>
</dbReference>
<evidence type="ECO:0000259" key="5">
    <source>
        <dbReference type="Pfam" id="PF08240"/>
    </source>
</evidence>
<dbReference type="InterPro" id="IPR036291">
    <property type="entry name" value="NAD(P)-bd_dom_sf"/>
</dbReference>
<feature type="domain" description="Alcohol dehydrogenase-like N-terminal" evidence="5">
    <location>
        <begin position="26"/>
        <end position="137"/>
    </location>
</feature>
<feature type="non-terminal residue" evidence="6">
    <location>
        <position position="237"/>
    </location>
</feature>
<evidence type="ECO:0000313" key="6">
    <source>
        <dbReference type="EMBL" id="SVC64141.1"/>
    </source>
</evidence>
<dbReference type="Gene3D" id="3.40.50.720">
    <property type="entry name" value="NAD(P)-binding Rossmann-like Domain"/>
    <property type="match status" value="1"/>
</dbReference>
<evidence type="ECO:0000256" key="3">
    <source>
        <dbReference type="ARBA" id="ARBA00023002"/>
    </source>
</evidence>
<dbReference type="PANTHER" id="PTHR43401">
    <property type="entry name" value="L-THREONINE 3-DEHYDROGENASE"/>
    <property type="match status" value="1"/>
</dbReference>
<accession>A0A382NX49</accession>
<keyword evidence="1" id="KW-0479">Metal-binding</keyword>
<evidence type="ECO:0000256" key="2">
    <source>
        <dbReference type="ARBA" id="ARBA00022833"/>
    </source>
</evidence>
<evidence type="ECO:0000259" key="4">
    <source>
        <dbReference type="Pfam" id="PF00107"/>
    </source>
</evidence>
<dbReference type="GO" id="GO:0016491">
    <property type="term" value="F:oxidoreductase activity"/>
    <property type="evidence" value="ECO:0007669"/>
    <property type="project" value="UniProtKB-KW"/>
</dbReference>
<dbReference type="Gene3D" id="3.90.180.10">
    <property type="entry name" value="Medium-chain alcohol dehydrogenases, catalytic domain"/>
    <property type="match status" value="1"/>
</dbReference>
<dbReference type="InterPro" id="IPR002328">
    <property type="entry name" value="ADH_Zn_CS"/>
</dbReference>
<reference evidence="6" key="1">
    <citation type="submission" date="2018-05" db="EMBL/GenBank/DDBJ databases">
        <authorList>
            <person name="Lanie J.A."/>
            <person name="Ng W.-L."/>
            <person name="Kazmierczak K.M."/>
            <person name="Andrzejewski T.M."/>
            <person name="Davidsen T.M."/>
            <person name="Wayne K.J."/>
            <person name="Tettelin H."/>
            <person name="Glass J.I."/>
            <person name="Rusch D."/>
            <person name="Podicherti R."/>
            <person name="Tsui H.-C.T."/>
            <person name="Winkler M.E."/>
        </authorList>
    </citation>
    <scope>NUCLEOTIDE SEQUENCE</scope>
</reference>
<dbReference type="PANTHER" id="PTHR43401:SF4">
    <property type="entry name" value="D-ARABINOSE 1-DEHYDROGENASE (NADP(+))"/>
    <property type="match status" value="1"/>
</dbReference>
<dbReference type="PROSITE" id="PS00059">
    <property type="entry name" value="ADH_ZINC"/>
    <property type="match status" value="1"/>
</dbReference>
<keyword evidence="3" id="KW-0560">Oxidoreductase</keyword>
<dbReference type="InterPro" id="IPR013149">
    <property type="entry name" value="ADH-like_C"/>
</dbReference>